<keyword evidence="4 10" id="KW-0812">Transmembrane</keyword>
<evidence type="ECO:0000256" key="3">
    <source>
        <dbReference type="ARBA" id="ARBA00022448"/>
    </source>
</evidence>
<keyword evidence="12" id="KW-1185">Reference proteome</keyword>
<feature type="transmembrane region" description="Helical" evidence="10">
    <location>
        <begin position="123"/>
        <end position="142"/>
    </location>
</feature>
<feature type="transmembrane region" description="Helical" evidence="10">
    <location>
        <begin position="355"/>
        <end position="374"/>
    </location>
</feature>
<reference evidence="11 12" key="1">
    <citation type="submission" date="2015-03" db="EMBL/GenBank/DDBJ databases">
        <title>RNA-seq based gene annotation and comparative genomics of four Zymoseptoria species reveal species-specific pathogenicity related genes and transposable element activity.</title>
        <authorList>
            <person name="Grandaubert J."/>
            <person name="Bhattacharyya A."/>
            <person name="Stukenbrock E.H."/>
        </authorList>
    </citation>
    <scope>NUCLEOTIDE SEQUENCE [LARGE SCALE GENOMIC DNA]</scope>
    <source>
        <strain evidence="11 12">Zb18110</strain>
    </source>
</reference>
<feature type="transmembrane region" description="Helical" evidence="10">
    <location>
        <begin position="707"/>
        <end position="727"/>
    </location>
</feature>
<dbReference type="Pfam" id="PF03169">
    <property type="entry name" value="OPT"/>
    <property type="match status" value="1"/>
</dbReference>
<dbReference type="GO" id="GO:0016020">
    <property type="term" value="C:membrane"/>
    <property type="evidence" value="ECO:0007669"/>
    <property type="project" value="UniProtKB-SubCell"/>
</dbReference>
<dbReference type="AlphaFoldDB" id="A0A0F4G4S7"/>
<gene>
    <name evidence="11" type="ORF">TI39_contig5875g00005</name>
</gene>
<evidence type="ECO:0000256" key="6">
    <source>
        <dbReference type="ARBA" id="ARBA00022927"/>
    </source>
</evidence>
<dbReference type="OrthoDB" id="9986677at2759"/>
<evidence type="ECO:0000313" key="12">
    <source>
        <dbReference type="Proteomes" id="UP000033647"/>
    </source>
</evidence>
<feature type="transmembrane region" description="Helical" evidence="10">
    <location>
        <begin position="430"/>
        <end position="449"/>
    </location>
</feature>
<evidence type="ECO:0000256" key="7">
    <source>
        <dbReference type="ARBA" id="ARBA00022989"/>
    </source>
</evidence>
<comment type="similarity">
    <text evidence="2">Belongs to the oligopeptide OPT transporter family.</text>
</comment>
<feature type="transmembrane region" description="Helical" evidence="10">
    <location>
        <begin position="588"/>
        <end position="607"/>
    </location>
</feature>
<keyword evidence="6" id="KW-0653">Protein transport</keyword>
<name>A0A0F4G4S7_9PEZI</name>
<evidence type="ECO:0000256" key="5">
    <source>
        <dbReference type="ARBA" id="ARBA00022856"/>
    </source>
</evidence>
<feature type="transmembrane region" description="Helical" evidence="10">
    <location>
        <begin position="739"/>
        <end position="765"/>
    </location>
</feature>
<feature type="region of interest" description="Disordered" evidence="9">
    <location>
        <begin position="30"/>
        <end position="50"/>
    </location>
</feature>
<protein>
    <submittedName>
        <fullName evidence="11">Oligopeptide transporter like protein</fullName>
    </submittedName>
</protein>
<dbReference type="InterPro" id="IPR004648">
    <property type="entry name" value="Oligpept_transpt"/>
</dbReference>
<keyword evidence="7 10" id="KW-1133">Transmembrane helix</keyword>
<feature type="transmembrane region" description="Helical" evidence="10">
    <location>
        <begin position="506"/>
        <end position="527"/>
    </location>
</feature>
<evidence type="ECO:0000256" key="1">
    <source>
        <dbReference type="ARBA" id="ARBA00004141"/>
    </source>
</evidence>
<evidence type="ECO:0000256" key="10">
    <source>
        <dbReference type="SAM" id="Phobius"/>
    </source>
</evidence>
<dbReference type="NCBIfam" id="TIGR00728">
    <property type="entry name" value="OPT_sfam"/>
    <property type="match status" value="1"/>
</dbReference>
<comment type="subcellular location">
    <subcellularLocation>
        <location evidence="1">Membrane</location>
        <topology evidence="1">Multi-pass membrane protein</topology>
    </subcellularLocation>
</comment>
<feature type="compositionally biased region" description="Polar residues" evidence="9">
    <location>
        <begin position="31"/>
        <end position="42"/>
    </location>
</feature>
<feature type="transmembrane region" description="Helical" evidence="10">
    <location>
        <begin position="213"/>
        <end position="233"/>
    </location>
</feature>
<organism evidence="11 12">
    <name type="scientific">Zymoseptoria brevis</name>
    <dbReference type="NCBI Taxonomy" id="1047168"/>
    <lineage>
        <taxon>Eukaryota</taxon>
        <taxon>Fungi</taxon>
        <taxon>Dikarya</taxon>
        <taxon>Ascomycota</taxon>
        <taxon>Pezizomycotina</taxon>
        <taxon>Dothideomycetes</taxon>
        <taxon>Dothideomycetidae</taxon>
        <taxon>Mycosphaerellales</taxon>
        <taxon>Mycosphaerellaceae</taxon>
        <taxon>Zymoseptoria</taxon>
    </lineage>
</organism>
<dbReference type="GO" id="GO:0035673">
    <property type="term" value="F:oligopeptide transmembrane transporter activity"/>
    <property type="evidence" value="ECO:0007669"/>
    <property type="project" value="InterPro"/>
</dbReference>
<comment type="caution">
    <text evidence="11">The sequence shown here is derived from an EMBL/GenBank/DDBJ whole genome shotgun (WGS) entry which is preliminary data.</text>
</comment>
<feature type="transmembrane region" description="Helical" evidence="10">
    <location>
        <begin position="274"/>
        <end position="292"/>
    </location>
</feature>
<evidence type="ECO:0000256" key="2">
    <source>
        <dbReference type="ARBA" id="ARBA00008807"/>
    </source>
</evidence>
<dbReference type="EMBL" id="LAFY01005830">
    <property type="protein sequence ID" value="KJX92304.1"/>
    <property type="molecule type" value="Genomic_DNA"/>
</dbReference>
<evidence type="ECO:0000256" key="9">
    <source>
        <dbReference type="SAM" id="MobiDB-lite"/>
    </source>
</evidence>
<evidence type="ECO:0000313" key="11">
    <source>
        <dbReference type="EMBL" id="KJX92304.1"/>
    </source>
</evidence>
<keyword evidence="5" id="KW-0571">Peptide transport</keyword>
<keyword evidence="8 10" id="KW-0472">Membrane</keyword>
<dbReference type="Proteomes" id="UP000033647">
    <property type="component" value="Unassembled WGS sequence"/>
</dbReference>
<feature type="transmembrane region" description="Helical" evidence="10">
    <location>
        <begin position="479"/>
        <end position="499"/>
    </location>
</feature>
<accession>A0A0F4G4S7</accession>
<dbReference type="InterPro" id="IPR004813">
    <property type="entry name" value="OPT"/>
</dbReference>
<sequence length="790" mass="87083">MSMIKAHEVLDLAPHVGMETETIEVDGKTAPLSNFDSASSGRAGSDEKKPNLEVTSLADSQVSFDDDTAIIVTGTDAANHLLSLRDDKDPALTFRSIFLASILSSFQAVMTQIYYFKPTTIDIHGPFIVIIAYVLGVGWAKVFPRGDVLLARWTAKGGQGKRPIWVSLWLFLNPCAWSLKEHAITSITATSASNAHESVTVFAAQKLFYDMEVSATTVILAVLSIGLFGYGLAGLFRPIMVWHVDAVYWSTLPTVKVLQGMHWQSVKNSKPLRWFWYSFVGMFLYEIFPAYMFPWLNSVSIPCLAASHATGSKGETLTRFFGGASNNEGLGLFTVSFDWQYITSGQTSLPLKWQAHYAVGIFTCMLAMIGIYYTDTWGSKSLPFMSTKLLSADGSKYPIHKVFVQGELDKAAFATYGVPKMAGSFAYGQFMANAAIGALIAHVILFWAGDVKRAFKGSRKSSGDRHHVYMAAHYKEVPWWWYGLLLVGAFALGTIVVTTQNITLPFWGFFVSILTGCIIAPFSTLLYSRFGNGIATNNLSKLMAGLLLPGRPVGNMYFASWSHSVIVNCVNLSNDLKLGEYLKIPPRVMFLTQLWGTVLGGFINYVVMSSIISENKALLTDTNGNSSWSGATIQGYNTNATSWALARYLYTYGKEYYMIPLGLLVGASIVAAHRIFTAFIPRIGKFATTEINFPLFIQAAGYIPYNASQTCVIFSTILAGFFIQFYLRNYKPAFFKHYMYMITGAFDGGALWALFILSFAVFGAAGKTINFPAWWGNNVNGNYDHCPSSG</sequence>
<evidence type="ECO:0000256" key="4">
    <source>
        <dbReference type="ARBA" id="ARBA00022692"/>
    </source>
</evidence>
<evidence type="ECO:0000256" key="8">
    <source>
        <dbReference type="ARBA" id="ARBA00023136"/>
    </source>
</evidence>
<feature type="transmembrane region" description="Helical" evidence="10">
    <location>
        <begin position="656"/>
        <end position="676"/>
    </location>
</feature>
<feature type="transmembrane region" description="Helical" evidence="10">
    <location>
        <begin position="97"/>
        <end position="117"/>
    </location>
</feature>
<keyword evidence="3" id="KW-0813">Transport</keyword>
<dbReference type="GO" id="GO:0015031">
    <property type="term" value="P:protein transport"/>
    <property type="evidence" value="ECO:0007669"/>
    <property type="project" value="UniProtKB-KW"/>
</dbReference>
<dbReference type="PANTHER" id="PTHR22601">
    <property type="entry name" value="ISP4 LIKE PROTEIN"/>
    <property type="match status" value="1"/>
</dbReference>
<proteinExistence type="inferred from homology"/>